<dbReference type="SUPFAM" id="SSF53448">
    <property type="entry name" value="Nucleotide-diphospho-sugar transferases"/>
    <property type="match status" value="2"/>
</dbReference>
<gene>
    <name evidence="3" type="ORF">MTBBW1_2030058</name>
</gene>
<dbReference type="InterPro" id="IPR001173">
    <property type="entry name" value="Glyco_trans_2-like"/>
</dbReference>
<evidence type="ECO:0000259" key="2">
    <source>
        <dbReference type="Pfam" id="PF00535"/>
    </source>
</evidence>
<dbReference type="AlphaFoldDB" id="A0A1W1HC62"/>
<dbReference type="STRING" id="1246637.MTBBW1_2030058"/>
<dbReference type="InterPro" id="IPR024078">
    <property type="entry name" value="LmbE-like_dom_sf"/>
</dbReference>
<sequence length="1150" mass="131009">MKKNGMITEDELIPYNLSNMPEGPYLVFAPHPDDETLGMGGMIALATGKGIAVHVVFMTNGDMGGNPDIRKLETRRAAEVLGISRIFYLGLRDRELTYEQLPHSMLETIFDELNPSVVFLPSFQEIHPDHRATTHKILQFMDYKSFNLSCREHTDFYYKLWFYEINRQGEVNALVDISSVMEIKEHAIECYASQLEMLDYKTQCLCLDYARSITLGEKISYVEGFWVHDPECGISPEQLYIDQIQQYFPLKAPALCHQEVFVHSSADKTIDQTTDKTFDKTVEKKYFRSLNERIKHQSMTLSRYVKLAASLSDVVNKGKALATTLGEENAHLKKLVDEMQEQLATFSKAKSHRMASAYIKLAMGFRSMSRSLFLKNKHLRSYNEQARSSGEIDNCAKKTKACRKMLSDEGKYPVVMLFSVNELQENLTELDIHRERFAHGMTYAEPLHSGRDVLFVLNVDIDDLASVQLFMTSFECINPGLLVLELYSDELCSDKNGTLPLRSSTVAAPMLLDNAFVSFCFEPVADSKDRTFYAKLSLKNGAEGSPVGLWTRPSPYFNHNAVDAYHEWIKKNENHDEEPDSSDASGSMDAVVTIIIPVISMQKEILLQDALSLQEESKTKEGGTLKIAMLQESFASVFAQSINNWEILVPVVGSSGKEIEQKMREIFDRIDEHYQSDKVIFVECNDNSDVATQLNLALERSCSLFFMFLHPFDTLSSDALQKCTKNLIHNADADIMYSDEDRINQTGLRFAPMFKPQWSPDLLVGFPYYPGGLTFFRKSLFKKTGVFTDLSGLHQALGFCFQAFEYDLTLRLSEITDRIVHIPEVLYHRRDCELCDLSSGAFYWKSSAIKAVEAALERRGNRSTIKSGLTENSFHVGFPVKPGTMVSIIIPFRDCSELLETAVKSILDKTIYPDYEIICINNGSVKPCTHELIDRLKEIPFVKVIDDDTPFNYSALNNRAVSHAEGEVLLFLNSDVEVISENWLEAMIEHTCRKEVGAVGALLYYVNDTIQHAGIVLGIAGLAGHAFKHVQREDTRYYYGWPFFVRNVSGVTGACMMIRRSLFEEIGGFDEKDFQVSYNDLDLCMRLRRKGYQIIYTPFAQLYHYESFSRGYVRDDEATMKIREKWGEVLDSDPFYNPNLTTRKEDWTLE</sequence>
<organism evidence="3 4">
    <name type="scientific">Desulfamplus magnetovallimortis</name>
    <dbReference type="NCBI Taxonomy" id="1246637"/>
    <lineage>
        <taxon>Bacteria</taxon>
        <taxon>Pseudomonadati</taxon>
        <taxon>Thermodesulfobacteriota</taxon>
        <taxon>Desulfobacteria</taxon>
        <taxon>Desulfobacterales</taxon>
        <taxon>Desulfobacteraceae</taxon>
        <taxon>Desulfamplus</taxon>
    </lineage>
</organism>
<dbReference type="PANTHER" id="PTHR43179">
    <property type="entry name" value="RHAMNOSYLTRANSFERASE WBBL"/>
    <property type="match status" value="1"/>
</dbReference>
<dbReference type="CDD" id="cd04186">
    <property type="entry name" value="GT_2_like_c"/>
    <property type="match status" value="1"/>
</dbReference>
<evidence type="ECO:0000256" key="1">
    <source>
        <dbReference type="SAM" id="Coils"/>
    </source>
</evidence>
<evidence type="ECO:0000313" key="3">
    <source>
        <dbReference type="EMBL" id="SLM29968.1"/>
    </source>
</evidence>
<dbReference type="Proteomes" id="UP000191931">
    <property type="component" value="Unassembled WGS sequence"/>
</dbReference>
<name>A0A1W1HC62_9BACT</name>
<dbReference type="SUPFAM" id="SSF102588">
    <property type="entry name" value="LmbE-like"/>
    <property type="match status" value="1"/>
</dbReference>
<dbReference type="Pfam" id="PF00535">
    <property type="entry name" value="Glycos_transf_2"/>
    <property type="match status" value="1"/>
</dbReference>
<dbReference type="Pfam" id="PF02585">
    <property type="entry name" value="PIG-L"/>
    <property type="match status" value="1"/>
</dbReference>
<feature type="coiled-coil region" evidence="1">
    <location>
        <begin position="322"/>
        <end position="349"/>
    </location>
</feature>
<dbReference type="EMBL" id="FWEV01000117">
    <property type="protein sequence ID" value="SLM29968.1"/>
    <property type="molecule type" value="Genomic_DNA"/>
</dbReference>
<dbReference type="Gene3D" id="3.40.50.10320">
    <property type="entry name" value="LmbE-like"/>
    <property type="match status" value="1"/>
</dbReference>
<protein>
    <recommendedName>
        <fullName evidence="2">Glycosyltransferase 2-like domain-containing protein</fullName>
    </recommendedName>
</protein>
<keyword evidence="4" id="KW-1185">Reference proteome</keyword>
<feature type="domain" description="Glycosyltransferase 2-like" evidence="2">
    <location>
        <begin position="887"/>
        <end position="1067"/>
    </location>
</feature>
<proteinExistence type="predicted"/>
<dbReference type="RefSeq" id="WP_080807182.1">
    <property type="nucleotide sequence ID" value="NZ_LT828556.1"/>
</dbReference>
<keyword evidence="1" id="KW-0175">Coiled coil</keyword>
<dbReference type="PANTHER" id="PTHR43179:SF7">
    <property type="entry name" value="RHAMNOSYLTRANSFERASE WBBL"/>
    <property type="match status" value="1"/>
</dbReference>
<dbReference type="OrthoDB" id="9807209at2"/>
<accession>A0A1W1HC62</accession>
<evidence type="ECO:0000313" key="4">
    <source>
        <dbReference type="Proteomes" id="UP000191931"/>
    </source>
</evidence>
<dbReference type="Gene3D" id="3.90.550.10">
    <property type="entry name" value="Spore Coat Polysaccharide Biosynthesis Protein SpsA, Chain A"/>
    <property type="match status" value="2"/>
</dbReference>
<dbReference type="InterPro" id="IPR029044">
    <property type="entry name" value="Nucleotide-diphossugar_trans"/>
</dbReference>
<dbReference type="InterPro" id="IPR003737">
    <property type="entry name" value="GlcNAc_PI_deacetylase-related"/>
</dbReference>
<reference evidence="3 4" key="1">
    <citation type="submission" date="2017-03" db="EMBL/GenBank/DDBJ databases">
        <authorList>
            <person name="Afonso C.L."/>
            <person name="Miller P.J."/>
            <person name="Scott M.A."/>
            <person name="Spackman E."/>
            <person name="Goraichik I."/>
            <person name="Dimitrov K.M."/>
            <person name="Suarez D.L."/>
            <person name="Swayne D.E."/>
        </authorList>
    </citation>
    <scope>NUCLEOTIDE SEQUENCE [LARGE SCALE GENOMIC DNA]</scope>
    <source>
        <strain evidence="3">PRJEB14757</strain>
    </source>
</reference>